<evidence type="ECO:0000259" key="1">
    <source>
        <dbReference type="Pfam" id="PF00188"/>
    </source>
</evidence>
<dbReference type="CDD" id="cd05379">
    <property type="entry name" value="CAP_bacterial"/>
    <property type="match status" value="1"/>
</dbReference>
<evidence type="ECO:0000313" key="3">
    <source>
        <dbReference type="Proteomes" id="UP000051955"/>
    </source>
</evidence>
<evidence type="ECO:0000313" key="2">
    <source>
        <dbReference type="EMBL" id="KRK95108.1"/>
    </source>
</evidence>
<reference evidence="2 3" key="1">
    <citation type="journal article" date="2015" name="Genome Announc.">
        <title>Expanding the biotechnology potential of lactobacilli through comparative genomics of 213 strains and associated genera.</title>
        <authorList>
            <person name="Sun Z."/>
            <person name="Harris H.M."/>
            <person name="McCann A."/>
            <person name="Guo C."/>
            <person name="Argimon S."/>
            <person name="Zhang W."/>
            <person name="Yang X."/>
            <person name="Jeffery I.B."/>
            <person name="Cooney J.C."/>
            <person name="Kagawa T.F."/>
            <person name="Liu W."/>
            <person name="Song Y."/>
            <person name="Salvetti E."/>
            <person name="Wrobel A."/>
            <person name="Rasinkangas P."/>
            <person name="Parkhill J."/>
            <person name="Rea M.C."/>
            <person name="O'Sullivan O."/>
            <person name="Ritari J."/>
            <person name="Douillard F.P."/>
            <person name="Paul Ross R."/>
            <person name="Yang R."/>
            <person name="Briner A.E."/>
            <person name="Felis G.E."/>
            <person name="de Vos W.M."/>
            <person name="Barrangou R."/>
            <person name="Klaenhammer T.R."/>
            <person name="Caufield P.W."/>
            <person name="Cui Y."/>
            <person name="Zhang H."/>
            <person name="O'Toole P.W."/>
        </authorList>
    </citation>
    <scope>NUCLEOTIDE SEQUENCE [LARGE SCALE GENOMIC DNA]</scope>
    <source>
        <strain evidence="2 3">DSM 19394</strain>
    </source>
</reference>
<organism evidence="2 3">
    <name type="scientific">Levilactobacillus acidifarinae DSM 19394 = JCM 15949</name>
    <dbReference type="NCBI Taxonomy" id="1423715"/>
    <lineage>
        <taxon>Bacteria</taxon>
        <taxon>Bacillati</taxon>
        <taxon>Bacillota</taxon>
        <taxon>Bacilli</taxon>
        <taxon>Lactobacillales</taxon>
        <taxon>Lactobacillaceae</taxon>
        <taxon>Levilactobacillus</taxon>
    </lineage>
</organism>
<comment type="caution">
    <text evidence="2">The sequence shown here is derived from an EMBL/GenBank/DDBJ whole genome shotgun (WGS) entry which is preliminary data.</text>
</comment>
<keyword evidence="3" id="KW-1185">Reference proteome</keyword>
<dbReference type="AlphaFoldDB" id="A0A0R1LPQ7"/>
<sequence>MNQERRKRKLQPLKEDNQLDEVAQARGPQLVNNFSRYDADGYLYVAALAKQFGTDWTAENIAEVSGGEGDYGTTATIHVTGIHDAADVAKQNVYEYIYNDAVSNWGHRDAMLHKAYTKIGMGGLYDEKTNTILTAADFGEDEAQPTAIQAGDDGYIVIHNGEGRFSVNAAGQTVAD</sequence>
<gene>
    <name evidence="2" type="ORF">FD25_GL001645</name>
</gene>
<dbReference type="SUPFAM" id="SSF55797">
    <property type="entry name" value="PR-1-like"/>
    <property type="match status" value="1"/>
</dbReference>
<proteinExistence type="predicted"/>
<dbReference type="InterPro" id="IPR035940">
    <property type="entry name" value="CAP_sf"/>
</dbReference>
<dbReference type="STRING" id="1423715.FD25_GL001645"/>
<name>A0A0R1LPQ7_9LACO</name>
<accession>A0A0R1LPQ7</accession>
<dbReference type="InterPro" id="IPR014044">
    <property type="entry name" value="CAP_dom"/>
</dbReference>
<feature type="domain" description="SCP" evidence="1">
    <location>
        <begin position="1"/>
        <end position="129"/>
    </location>
</feature>
<protein>
    <recommendedName>
        <fullName evidence="1">SCP domain-containing protein</fullName>
    </recommendedName>
</protein>
<dbReference type="Proteomes" id="UP000051955">
    <property type="component" value="Unassembled WGS sequence"/>
</dbReference>
<dbReference type="Pfam" id="PF00188">
    <property type="entry name" value="CAP"/>
    <property type="match status" value="1"/>
</dbReference>
<dbReference type="EMBL" id="AZDV01000018">
    <property type="protein sequence ID" value="KRK95108.1"/>
    <property type="molecule type" value="Genomic_DNA"/>
</dbReference>
<dbReference type="PATRIC" id="fig|1423715.3.peg.1685"/>
<dbReference type="Gene3D" id="3.40.33.10">
    <property type="entry name" value="CAP"/>
    <property type="match status" value="1"/>
</dbReference>